<protein>
    <submittedName>
        <fullName evidence="1">Uncharacterized protein</fullName>
    </submittedName>
</protein>
<comment type="caution">
    <text evidence="1">The sequence shown here is derived from an EMBL/GenBank/DDBJ whole genome shotgun (WGS) entry which is preliminary data.</text>
</comment>
<organism evidence="1 2">
    <name type="scientific">Portunus trituberculatus</name>
    <name type="common">Swimming crab</name>
    <name type="synonym">Neptunus trituberculatus</name>
    <dbReference type="NCBI Taxonomy" id="210409"/>
    <lineage>
        <taxon>Eukaryota</taxon>
        <taxon>Metazoa</taxon>
        <taxon>Ecdysozoa</taxon>
        <taxon>Arthropoda</taxon>
        <taxon>Crustacea</taxon>
        <taxon>Multicrustacea</taxon>
        <taxon>Malacostraca</taxon>
        <taxon>Eumalacostraca</taxon>
        <taxon>Eucarida</taxon>
        <taxon>Decapoda</taxon>
        <taxon>Pleocyemata</taxon>
        <taxon>Brachyura</taxon>
        <taxon>Eubrachyura</taxon>
        <taxon>Portunoidea</taxon>
        <taxon>Portunidae</taxon>
        <taxon>Portuninae</taxon>
        <taxon>Portunus</taxon>
    </lineage>
</organism>
<gene>
    <name evidence="1" type="ORF">E2C01_076750</name>
</gene>
<accession>A0A5B7IIK3</accession>
<reference evidence="1 2" key="1">
    <citation type="submission" date="2019-05" db="EMBL/GenBank/DDBJ databases">
        <title>Another draft genome of Portunus trituberculatus and its Hox gene families provides insights of decapod evolution.</title>
        <authorList>
            <person name="Jeong J.-H."/>
            <person name="Song I."/>
            <person name="Kim S."/>
            <person name="Choi T."/>
            <person name="Kim D."/>
            <person name="Ryu S."/>
            <person name="Kim W."/>
        </authorList>
    </citation>
    <scope>NUCLEOTIDE SEQUENCE [LARGE SCALE GENOMIC DNA]</scope>
    <source>
        <tissue evidence="1">Muscle</tissue>
    </source>
</reference>
<evidence type="ECO:0000313" key="2">
    <source>
        <dbReference type="Proteomes" id="UP000324222"/>
    </source>
</evidence>
<proteinExistence type="predicted"/>
<keyword evidence="2" id="KW-1185">Reference proteome</keyword>
<dbReference type="EMBL" id="VSRR010058856">
    <property type="protein sequence ID" value="MPC82105.1"/>
    <property type="molecule type" value="Genomic_DNA"/>
</dbReference>
<dbReference type="Proteomes" id="UP000324222">
    <property type="component" value="Unassembled WGS sequence"/>
</dbReference>
<name>A0A5B7IIK3_PORTR</name>
<evidence type="ECO:0000313" key="1">
    <source>
        <dbReference type="EMBL" id="MPC82105.1"/>
    </source>
</evidence>
<sequence length="61" mass="7201">MRFSHHDRIRSNGFKFGTVRFTTQGRRIEVLSRMPGDWNRLNDEVRLSVARRAGERAGDKR</sequence>
<dbReference type="AlphaFoldDB" id="A0A5B7IIK3"/>